<protein>
    <submittedName>
        <fullName evidence="2">Uncharacterized protein</fullName>
    </submittedName>
</protein>
<dbReference type="AlphaFoldDB" id="A0AAU7KHS4"/>
<proteinExistence type="predicted"/>
<sequence length="60" mass="6263">MRLSITRLAIVGAIASASISVSLASNASVFPWQGLLGVDTPPSDTARSVIERLVESASHR</sequence>
<gene>
    <name evidence="2" type="ORF">NFG58_00450</name>
</gene>
<keyword evidence="1" id="KW-0732">Signal</keyword>
<evidence type="ECO:0000313" key="2">
    <source>
        <dbReference type="EMBL" id="XBO71225.1"/>
    </source>
</evidence>
<accession>A0AAU7KHS4</accession>
<dbReference type="RefSeq" id="WP_108131886.1">
    <property type="nucleotide sequence ID" value="NZ_CP098827.1"/>
</dbReference>
<reference evidence="2" key="1">
    <citation type="submission" date="2022-06" db="EMBL/GenBank/DDBJ databases">
        <title>A novel DMS-producing enzyme.</title>
        <authorList>
            <person name="Zhang Y."/>
        </authorList>
    </citation>
    <scope>NUCLEOTIDE SEQUENCE</scope>
    <source>
        <strain evidence="2">RT37</strain>
    </source>
</reference>
<name>A0AAU7KHS4_9GAMM</name>
<feature type="chain" id="PRO_5043728183" evidence="1">
    <location>
        <begin position="28"/>
        <end position="60"/>
    </location>
</feature>
<evidence type="ECO:0000256" key="1">
    <source>
        <dbReference type="SAM" id="SignalP"/>
    </source>
</evidence>
<dbReference type="EMBL" id="CP098827">
    <property type="protein sequence ID" value="XBO71225.1"/>
    <property type="molecule type" value="Genomic_DNA"/>
</dbReference>
<feature type="signal peptide" evidence="1">
    <location>
        <begin position="1"/>
        <end position="27"/>
    </location>
</feature>
<organism evidence="2">
    <name type="scientific">Halomonas sp. RT37</name>
    <dbReference type="NCBI Taxonomy" id="2950872"/>
    <lineage>
        <taxon>Bacteria</taxon>
        <taxon>Pseudomonadati</taxon>
        <taxon>Pseudomonadota</taxon>
        <taxon>Gammaproteobacteria</taxon>
        <taxon>Oceanospirillales</taxon>
        <taxon>Halomonadaceae</taxon>
        <taxon>Halomonas</taxon>
    </lineage>
</organism>